<proteinExistence type="predicted"/>
<evidence type="ECO:0000313" key="3">
    <source>
        <dbReference type="EMBL" id="KAF2433650.1"/>
    </source>
</evidence>
<dbReference type="AlphaFoldDB" id="A0A9P4NXU7"/>
<keyword evidence="4" id="KW-1185">Reference proteome</keyword>
<evidence type="ECO:0000313" key="4">
    <source>
        <dbReference type="Proteomes" id="UP000800235"/>
    </source>
</evidence>
<gene>
    <name evidence="3" type="ORF">EJ08DRAFT_731605</name>
</gene>
<feature type="compositionally biased region" description="Acidic residues" evidence="1">
    <location>
        <begin position="324"/>
        <end position="338"/>
    </location>
</feature>
<feature type="domain" description="DUF6590" evidence="2">
    <location>
        <begin position="159"/>
        <end position="310"/>
    </location>
</feature>
<evidence type="ECO:0000259" key="2">
    <source>
        <dbReference type="Pfam" id="PF20233"/>
    </source>
</evidence>
<reference evidence="3" key="1">
    <citation type="journal article" date="2020" name="Stud. Mycol.">
        <title>101 Dothideomycetes genomes: a test case for predicting lifestyles and emergence of pathogens.</title>
        <authorList>
            <person name="Haridas S."/>
            <person name="Albert R."/>
            <person name="Binder M."/>
            <person name="Bloem J."/>
            <person name="Labutti K."/>
            <person name="Salamov A."/>
            <person name="Andreopoulos B."/>
            <person name="Baker S."/>
            <person name="Barry K."/>
            <person name="Bills G."/>
            <person name="Bluhm B."/>
            <person name="Cannon C."/>
            <person name="Castanera R."/>
            <person name="Culley D."/>
            <person name="Daum C."/>
            <person name="Ezra D."/>
            <person name="Gonzalez J."/>
            <person name="Henrissat B."/>
            <person name="Kuo A."/>
            <person name="Liang C."/>
            <person name="Lipzen A."/>
            <person name="Lutzoni F."/>
            <person name="Magnuson J."/>
            <person name="Mondo S."/>
            <person name="Nolan M."/>
            <person name="Ohm R."/>
            <person name="Pangilinan J."/>
            <person name="Park H.-J."/>
            <person name="Ramirez L."/>
            <person name="Alfaro M."/>
            <person name="Sun H."/>
            <person name="Tritt A."/>
            <person name="Yoshinaga Y."/>
            <person name="Zwiers L.-H."/>
            <person name="Turgeon B."/>
            <person name="Goodwin S."/>
            <person name="Spatafora J."/>
            <person name="Crous P."/>
            <person name="Grigoriev I."/>
        </authorList>
    </citation>
    <scope>NUCLEOTIDE SEQUENCE</scope>
    <source>
        <strain evidence="3">CBS 130266</strain>
    </source>
</reference>
<dbReference type="PANTHER" id="PTHR35391">
    <property type="entry name" value="C2H2-TYPE DOMAIN-CONTAINING PROTEIN-RELATED"/>
    <property type="match status" value="1"/>
</dbReference>
<dbReference type="InterPro" id="IPR046497">
    <property type="entry name" value="DUF6590"/>
</dbReference>
<evidence type="ECO:0000256" key="1">
    <source>
        <dbReference type="SAM" id="MobiDB-lite"/>
    </source>
</evidence>
<dbReference type="PANTHER" id="PTHR35391:SF5">
    <property type="entry name" value="DUF6590 DOMAIN-CONTAINING PROTEIN"/>
    <property type="match status" value="1"/>
</dbReference>
<organism evidence="3 4">
    <name type="scientific">Tothia fuscella</name>
    <dbReference type="NCBI Taxonomy" id="1048955"/>
    <lineage>
        <taxon>Eukaryota</taxon>
        <taxon>Fungi</taxon>
        <taxon>Dikarya</taxon>
        <taxon>Ascomycota</taxon>
        <taxon>Pezizomycotina</taxon>
        <taxon>Dothideomycetes</taxon>
        <taxon>Pleosporomycetidae</taxon>
        <taxon>Venturiales</taxon>
        <taxon>Cylindrosympodiaceae</taxon>
        <taxon>Tothia</taxon>
    </lineage>
</organism>
<name>A0A9P4NXU7_9PEZI</name>
<protein>
    <recommendedName>
        <fullName evidence="2">DUF6590 domain-containing protein</fullName>
    </recommendedName>
</protein>
<accession>A0A9P4NXU7</accession>
<dbReference type="OrthoDB" id="3559580at2759"/>
<sequence>MNPSASLETAWSSWAWDENKQSHYCYRLNASGVAEYHYQQSQAQSSTPRTTTAGDLNAITEGLSQTTLGDSRTTHSVPQTSAYTQNAALYYNQRNQIAAPTNAQGGYQQLDASSQVSHYTLARQSSNVTSNQSTSSAAAQETTATLEKSYKVIPSKNIKRFFVPGQVFAMMWIEPAGKVPASTTSGATKGFWIVQHEQYAYCEIRRFIIVNTSGHHSLCIPIQSYSGRGAVGRYDVEHHSIVYTSTSGKAHAPSSLPGENIVKEPIEISPSGSETLSTTSRVNFSKTYTVDHHAKVKKIGTVTNDSMAFVRVYWREASGQGSTNDDDEDDEEEANDND</sequence>
<comment type="caution">
    <text evidence="3">The sequence shown here is derived from an EMBL/GenBank/DDBJ whole genome shotgun (WGS) entry which is preliminary data.</text>
</comment>
<dbReference type="Pfam" id="PF20233">
    <property type="entry name" value="DUF6590"/>
    <property type="match status" value="1"/>
</dbReference>
<dbReference type="Proteomes" id="UP000800235">
    <property type="component" value="Unassembled WGS sequence"/>
</dbReference>
<feature type="region of interest" description="Disordered" evidence="1">
    <location>
        <begin position="316"/>
        <end position="338"/>
    </location>
</feature>
<dbReference type="EMBL" id="MU007020">
    <property type="protein sequence ID" value="KAF2433650.1"/>
    <property type="molecule type" value="Genomic_DNA"/>
</dbReference>